<dbReference type="InterPro" id="IPR000160">
    <property type="entry name" value="GGDEF_dom"/>
</dbReference>
<dbReference type="InterPro" id="IPR035965">
    <property type="entry name" value="PAS-like_dom_sf"/>
</dbReference>
<dbReference type="STRING" id="1348253.LK09_14375"/>
<comment type="caution">
    <text evidence="2">The sequence shown here is derived from an EMBL/GenBank/DDBJ whole genome shotgun (WGS) entry which is preliminary data.</text>
</comment>
<dbReference type="CDD" id="cd00130">
    <property type="entry name" value="PAS"/>
    <property type="match status" value="1"/>
</dbReference>
<dbReference type="SUPFAM" id="SSF55781">
    <property type="entry name" value="GAF domain-like"/>
    <property type="match status" value="1"/>
</dbReference>
<evidence type="ECO:0000313" key="2">
    <source>
        <dbReference type="EMBL" id="KHK96536.1"/>
    </source>
</evidence>
<proteinExistence type="predicted"/>
<accession>A0A0B2A0J4</accession>
<dbReference type="PANTHER" id="PTHR44757">
    <property type="entry name" value="DIGUANYLATE CYCLASE DGCP"/>
    <property type="match status" value="1"/>
</dbReference>
<dbReference type="InterPro" id="IPR029016">
    <property type="entry name" value="GAF-like_dom_sf"/>
</dbReference>
<protein>
    <recommendedName>
        <fullName evidence="1">GGDEF domain-containing protein</fullName>
    </recommendedName>
</protein>
<gene>
    <name evidence="2" type="ORF">LK09_14375</name>
</gene>
<dbReference type="Pfam" id="PF00990">
    <property type="entry name" value="GGDEF"/>
    <property type="match status" value="1"/>
</dbReference>
<dbReference type="Gene3D" id="3.30.70.270">
    <property type="match status" value="1"/>
</dbReference>
<dbReference type="Proteomes" id="UP000031030">
    <property type="component" value="Unassembled WGS sequence"/>
</dbReference>
<dbReference type="PANTHER" id="PTHR44757:SF2">
    <property type="entry name" value="BIOFILM ARCHITECTURE MAINTENANCE PROTEIN MBAA"/>
    <property type="match status" value="1"/>
</dbReference>
<dbReference type="InterPro" id="IPR043128">
    <property type="entry name" value="Rev_trsase/Diguanyl_cyclase"/>
</dbReference>
<dbReference type="InterPro" id="IPR000014">
    <property type="entry name" value="PAS"/>
</dbReference>
<dbReference type="RefSeq" id="WP_039400864.1">
    <property type="nucleotide sequence ID" value="NZ_JTDK01000014.1"/>
</dbReference>
<dbReference type="Gene3D" id="3.30.450.40">
    <property type="match status" value="1"/>
</dbReference>
<dbReference type="SUPFAM" id="SSF55073">
    <property type="entry name" value="Nucleotide cyclase"/>
    <property type="match status" value="1"/>
</dbReference>
<dbReference type="CDD" id="cd01949">
    <property type="entry name" value="GGDEF"/>
    <property type="match status" value="1"/>
</dbReference>
<dbReference type="SUPFAM" id="SSF55785">
    <property type="entry name" value="PYP-like sensor domain (PAS domain)"/>
    <property type="match status" value="1"/>
</dbReference>
<evidence type="ECO:0000313" key="3">
    <source>
        <dbReference type="Proteomes" id="UP000031030"/>
    </source>
</evidence>
<dbReference type="InterPro" id="IPR052155">
    <property type="entry name" value="Biofilm_reg_signaling"/>
</dbReference>
<sequence>MNEHAADGLPVGIVRLDGDGRVAAANRWFGEWAGTAAADLVGLPIREVMVDTDDPIRTGKLGPRMMVDPRTPGRAAMVTRHVAQGDDGHDVLVVQEASERYRGLTDLRRRYALADRTRVRLQLIMDSAVRFAAATDEDRLGEILAETTTRAYRAEESTVYLRRSDGSTAISAGFDPLPSEFDTTSLVDLVSASRRVVRIEGPDAGDEVKAGLGSAMRSAGIQSILAAPLHHEEIDFGAFISWFHHERTFDWEASPLAEALAGQAAQSLATLKLQALLAHAATHDEVTGLPNRRLLETQMSELMEKSGCAVLFIDLDKFKQINDLLGHHTGDRLLCEVANLLLAAVRSEDLVARYGGDEFVIACELDESSVATDIADRILAMLHDFQNRPGPWREIKASIGLAIAPPGSTITPDQLIRRADLAMYRAKAAGGDRVELAN</sequence>
<dbReference type="SMART" id="SM00267">
    <property type="entry name" value="GGDEF"/>
    <property type="match status" value="1"/>
</dbReference>
<dbReference type="EMBL" id="JTDK01000014">
    <property type="protein sequence ID" value="KHK96536.1"/>
    <property type="molecule type" value="Genomic_DNA"/>
</dbReference>
<feature type="domain" description="GGDEF" evidence="1">
    <location>
        <begin position="306"/>
        <end position="438"/>
    </location>
</feature>
<dbReference type="PROSITE" id="PS50887">
    <property type="entry name" value="GGDEF"/>
    <property type="match status" value="1"/>
</dbReference>
<dbReference type="InterPro" id="IPR029787">
    <property type="entry name" value="Nucleotide_cyclase"/>
</dbReference>
<organism evidence="2 3">
    <name type="scientific">Microbacterium mangrovi</name>
    <dbReference type="NCBI Taxonomy" id="1348253"/>
    <lineage>
        <taxon>Bacteria</taxon>
        <taxon>Bacillati</taxon>
        <taxon>Actinomycetota</taxon>
        <taxon>Actinomycetes</taxon>
        <taxon>Micrococcales</taxon>
        <taxon>Microbacteriaceae</taxon>
        <taxon>Microbacterium</taxon>
    </lineage>
</organism>
<name>A0A0B2A0J4_9MICO</name>
<keyword evidence="3" id="KW-1185">Reference proteome</keyword>
<dbReference type="OrthoDB" id="23692at2"/>
<reference evidence="2 3" key="1">
    <citation type="submission" date="2014-11" db="EMBL/GenBank/DDBJ databases">
        <title>Genome sequence of Microbacterium mangrovi MUSC 115(T).</title>
        <authorList>
            <person name="Lee L.-H."/>
        </authorList>
    </citation>
    <scope>NUCLEOTIDE SEQUENCE [LARGE SCALE GENOMIC DNA]</scope>
    <source>
        <strain evidence="2 3">MUSC 115</strain>
    </source>
</reference>
<dbReference type="Gene3D" id="3.30.450.20">
    <property type="entry name" value="PAS domain"/>
    <property type="match status" value="1"/>
</dbReference>
<dbReference type="NCBIfam" id="TIGR00254">
    <property type="entry name" value="GGDEF"/>
    <property type="match status" value="1"/>
</dbReference>
<evidence type="ECO:0000259" key="1">
    <source>
        <dbReference type="PROSITE" id="PS50887"/>
    </source>
</evidence>
<dbReference type="AlphaFoldDB" id="A0A0B2A0J4"/>